<dbReference type="Proteomes" id="UP001248709">
    <property type="component" value="Unassembled WGS sequence"/>
</dbReference>
<dbReference type="Pfam" id="PF07833">
    <property type="entry name" value="Cu_amine_oxidN1"/>
    <property type="match status" value="1"/>
</dbReference>
<name>A0ABU3H5F0_9BACL</name>
<gene>
    <name evidence="6" type="ORF">J2Z22_001574</name>
</gene>
<sequence length="238" mass="26105">MQIIQKGNQHTNYSSRDGRVPIAIVDHISGGTMGSMDNWFSSPNNKVSSAHYGVSRSGEIHQYVDIQKMAWANGITAAAIPKATAAIVKEMAPTNPNKYTVSIEHEGMDGELTEAQFQATVWLHKHIASEINRIYGREIVLDSKRVIGHFQVDPVRKPNCPGPNFPWGRLYSALQKKEDDEVKKDVIVSVKVDGKKVADGMIENGVTYVPARALVEAMGGTITHDSKNNVVLVTKGVK</sequence>
<dbReference type="CDD" id="cd06583">
    <property type="entry name" value="PGRP"/>
    <property type="match status" value="1"/>
</dbReference>
<dbReference type="InterPro" id="IPR036505">
    <property type="entry name" value="Amidase/PGRP_sf"/>
</dbReference>
<evidence type="ECO:0000256" key="2">
    <source>
        <dbReference type="ARBA" id="ARBA00011901"/>
    </source>
</evidence>
<keyword evidence="7" id="KW-1185">Reference proteome</keyword>
<proteinExistence type="predicted"/>
<dbReference type="EC" id="3.5.1.28" evidence="2"/>
<comment type="caution">
    <text evidence="6">The sequence shown here is derived from an EMBL/GenBank/DDBJ whole genome shotgun (WGS) entry which is preliminary data.</text>
</comment>
<dbReference type="EMBL" id="JAUSUY010000005">
    <property type="protein sequence ID" value="MDT3426054.1"/>
    <property type="molecule type" value="Genomic_DNA"/>
</dbReference>
<dbReference type="RefSeq" id="WP_312000919.1">
    <property type="nucleotide sequence ID" value="NZ_JAUSUY010000005.1"/>
</dbReference>
<dbReference type="InterPro" id="IPR012854">
    <property type="entry name" value="Cu_amine_oxidase-like_N"/>
</dbReference>
<evidence type="ECO:0000256" key="4">
    <source>
        <dbReference type="ARBA" id="ARBA00023316"/>
    </source>
</evidence>
<dbReference type="SUPFAM" id="SSF55846">
    <property type="entry name" value="N-acetylmuramoyl-L-alanine amidase-like"/>
    <property type="match status" value="1"/>
</dbReference>
<keyword evidence="3" id="KW-0378">Hydrolase</keyword>
<keyword evidence="4" id="KW-0961">Cell wall biogenesis/degradation</keyword>
<evidence type="ECO:0000313" key="7">
    <source>
        <dbReference type="Proteomes" id="UP001248709"/>
    </source>
</evidence>
<organism evidence="6 7">
    <name type="scientific">Paenibacillus forsythiae</name>
    <dbReference type="NCBI Taxonomy" id="365616"/>
    <lineage>
        <taxon>Bacteria</taxon>
        <taxon>Bacillati</taxon>
        <taxon>Bacillota</taxon>
        <taxon>Bacilli</taxon>
        <taxon>Bacillales</taxon>
        <taxon>Paenibacillaceae</taxon>
        <taxon>Paenibacillus</taxon>
    </lineage>
</organism>
<evidence type="ECO:0000313" key="6">
    <source>
        <dbReference type="EMBL" id="MDT3426054.1"/>
    </source>
</evidence>
<dbReference type="Gene3D" id="3.40.80.10">
    <property type="entry name" value="Peptidoglycan recognition protein-like"/>
    <property type="match status" value="1"/>
</dbReference>
<evidence type="ECO:0000256" key="3">
    <source>
        <dbReference type="ARBA" id="ARBA00022801"/>
    </source>
</evidence>
<evidence type="ECO:0000259" key="5">
    <source>
        <dbReference type="SMART" id="SM00644"/>
    </source>
</evidence>
<dbReference type="SMART" id="SM00644">
    <property type="entry name" value="Ami_2"/>
    <property type="match status" value="1"/>
</dbReference>
<protein>
    <recommendedName>
        <fullName evidence="2">N-acetylmuramoyl-L-alanine amidase</fullName>
        <ecNumber evidence="2">3.5.1.28</ecNumber>
    </recommendedName>
</protein>
<dbReference type="InterPro" id="IPR051206">
    <property type="entry name" value="NAMLAA_amidase_2"/>
</dbReference>
<evidence type="ECO:0000256" key="1">
    <source>
        <dbReference type="ARBA" id="ARBA00001561"/>
    </source>
</evidence>
<accession>A0ABU3H5F0</accession>
<comment type="catalytic activity">
    <reaction evidence="1">
        <text>Hydrolyzes the link between N-acetylmuramoyl residues and L-amino acid residues in certain cell-wall glycopeptides.</text>
        <dbReference type="EC" id="3.5.1.28"/>
    </reaction>
</comment>
<dbReference type="Pfam" id="PF01510">
    <property type="entry name" value="Amidase_2"/>
    <property type="match status" value="1"/>
</dbReference>
<dbReference type="InterPro" id="IPR002502">
    <property type="entry name" value="Amidase_domain"/>
</dbReference>
<feature type="domain" description="N-acetylmuramoyl-L-alanine amidase" evidence="5">
    <location>
        <begin position="8"/>
        <end position="162"/>
    </location>
</feature>
<dbReference type="PANTHER" id="PTHR30417:SF1">
    <property type="entry name" value="N-ACETYLMURAMOYL-L-ALANINE AMIDASE AMID"/>
    <property type="match status" value="1"/>
</dbReference>
<dbReference type="PANTHER" id="PTHR30417">
    <property type="entry name" value="N-ACETYLMURAMOYL-L-ALANINE AMIDASE AMID"/>
    <property type="match status" value="1"/>
</dbReference>
<reference evidence="6 7" key="1">
    <citation type="submission" date="2023-07" db="EMBL/GenBank/DDBJ databases">
        <title>Genomic Encyclopedia of Type Strains, Phase IV (KMG-IV): sequencing the most valuable type-strain genomes for metagenomic binning, comparative biology and taxonomic classification.</title>
        <authorList>
            <person name="Goeker M."/>
        </authorList>
    </citation>
    <scope>NUCLEOTIDE SEQUENCE [LARGE SCALE GENOMIC DNA]</scope>
    <source>
        <strain evidence="6 7">T98</strain>
    </source>
</reference>